<organism evidence="7 8">
    <name type="scientific">Limosa lapponica baueri</name>
    <dbReference type="NCBI Taxonomy" id="1758121"/>
    <lineage>
        <taxon>Eukaryota</taxon>
        <taxon>Metazoa</taxon>
        <taxon>Chordata</taxon>
        <taxon>Craniata</taxon>
        <taxon>Vertebrata</taxon>
        <taxon>Euteleostomi</taxon>
        <taxon>Archelosauria</taxon>
        <taxon>Archosauria</taxon>
        <taxon>Dinosauria</taxon>
        <taxon>Saurischia</taxon>
        <taxon>Theropoda</taxon>
        <taxon>Coelurosauria</taxon>
        <taxon>Aves</taxon>
        <taxon>Neognathae</taxon>
        <taxon>Neoaves</taxon>
        <taxon>Charadriiformes</taxon>
        <taxon>Scolopacidae</taxon>
        <taxon>Limosa</taxon>
    </lineage>
</organism>
<gene>
    <name evidence="7" type="ORF">llap_16247</name>
</gene>
<dbReference type="EMBL" id="KZ510078">
    <property type="protein sequence ID" value="PKU33448.1"/>
    <property type="molecule type" value="Genomic_DNA"/>
</dbReference>
<reference evidence="8" key="2">
    <citation type="submission" date="2017-12" db="EMBL/GenBank/DDBJ databases">
        <title>Genome sequence of the Bar-tailed Godwit (Limosa lapponica baueri).</title>
        <authorList>
            <person name="Lima N.C.B."/>
            <person name="Parody-Merino A.M."/>
            <person name="Battley P.F."/>
            <person name="Fidler A.E."/>
            <person name="Prosdocimi F."/>
        </authorList>
    </citation>
    <scope>NUCLEOTIDE SEQUENCE [LARGE SCALE GENOMIC DNA]</scope>
</reference>
<dbReference type="InterPro" id="IPR045152">
    <property type="entry name" value="EDC4-like"/>
</dbReference>
<proteinExistence type="predicted"/>
<protein>
    <recommendedName>
        <fullName evidence="6">Enhancer of mRNA-decapping protein 4 WD40 repeat region domain-containing protein</fullName>
    </recommendedName>
</protein>
<dbReference type="GO" id="GO:0000932">
    <property type="term" value="C:P-body"/>
    <property type="evidence" value="ECO:0007669"/>
    <property type="project" value="TreeGrafter"/>
</dbReference>
<keyword evidence="4" id="KW-0677">Repeat</keyword>
<dbReference type="InterPro" id="IPR032401">
    <property type="entry name" value="EDC4_WD40"/>
</dbReference>
<evidence type="ECO:0000256" key="3">
    <source>
        <dbReference type="ARBA" id="ARBA00022574"/>
    </source>
</evidence>
<evidence type="ECO:0000256" key="5">
    <source>
        <dbReference type="SAM" id="MobiDB-lite"/>
    </source>
</evidence>
<reference evidence="8" key="1">
    <citation type="submission" date="2017-11" db="EMBL/GenBank/DDBJ databases">
        <authorList>
            <person name="Lima N.C."/>
            <person name="Parody-Merino A.M."/>
            <person name="Battley P.F."/>
            <person name="Fidler A.E."/>
            <person name="Prosdocimi F."/>
        </authorList>
    </citation>
    <scope>NUCLEOTIDE SEQUENCE [LARGE SCALE GENOMIC DNA]</scope>
</reference>
<feature type="compositionally biased region" description="Polar residues" evidence="5">
    <location>
        <begin position="1"/>
        <end position="17"/>
    </location>
</feature>
<comment type="subcellular location">
    <subcellularLocation>
        <location evidence="1">Cytoplasm</location>
    </subcellularLocation>
</comment>
<keyword evidence="2" id="KW-0963">Cytoplasm</keyword>
<dbReference type="SUPFAM" id="SSF50960">
    <property type="entry name" value="TolB, C-terminal domain"/>
    <property type="match status" value="1"/>
</dbReference>
<dbReference type="Pfam" id="PF16529">
    <property type="entry name" value="Ge1_WD40"/>
    <property type="match status" value="1"/>
</dbReference>
<keyword evidence="8" id="KW-1185">Reference proteome</keyword>
<feature type="domain" description="Enhancer of mRNA-decapping protein 4 WD40 repeat region" evidence="6">
    <location>
        <begin position="61"/>
        <end position="127"/>
    </location>
</feature>
<evidence type="ECO:0000313" key="7">
    <source>
        <dbReference type="EMBL" id="PKU33448.1"/>
    </source>
</evidence>
<dbReference type="PANTHER" id="PTHR15598:SF5">
    <property type="entry name" value="ENHANCER OF MRNA-DECAPPING PROTEIN 4"/>
    <property type="match status" value="1"/>
</dbReference>
<keyword evidence="3" id="KW-0853">WD repeat</keyword>
<evidence type="ECO:0000313" key="8">
    <source>
        <dbReference type="Proteomes" id="UP000233556"/>
    </source>
</evidence>
<dbReference type="OrthoDB" id="21128at2759"/>
<name>A0A2I0TI18_LIMLA</name>
<sequence>MDSSVNENQRPSNSYNGDLNGLLVPDPIVPGDGPSLTKPVHRSISLGALQEKQVMDPSYPRVASNGSAMVRVLSVSTAERTLLKGFTGGVADLAFAHLNSNQLACLDEAGNLFVWRLAMDKEKIQYLVKILLVSVFA</sequence>
<evidence type="ECO:0000256" key="1">
    <source>
        <dbReference type="ARBA" id="ARBA00004496"/>
    </source>
</evidence>
<dbReference type="AlphaFoldDB" id="A0A2I0TI18"/>
<accession>A0A2I0TI18</accession>
<dbReference type="GO" id="GO:0031087">
    <property type="term" value="P:deadenylation-independent decapping of nuclear-transcribed mRNA"/>
    <property type="evidence" value="ECO:0007669"/>
    <property type="project" value="InterPro"/>
</dbReference>
<evidence type="ECO:0000259" key="6">
    <source>
        <dbReference type="Pfam" id="PF16529"/>
    </source>
</evidence>
<feature type="region of interest" description="Disordered" evidence="5">
    <location>
        <begin position="1"/>
        <end position="21"/>
    </location>
</feature>
<dbReference type="PANTHER" id="PTHR15598">
    <property type="entry name" value="ENHANCER OF MRNA-DECAPPING PROTEIN 4"/>
    <property type="match status" value="1"/>
</dbReference>
<evidence type="ECO:0000256" key="2">
    <source>
        <dbReference type="ARBA" id="ARBA00022490"/>
    </source>
</evidence>
<dbReference type="Proteomes" id="UP000233556">
    <property type="component" value="Unassembled WGS sequence"/>
</dbReference>
<evidence type="ECO:0000256" key="4">
    <source>
        <dbReference type="ARBA" id="ARBA00022737"/>
    </source>
</evidence>